<gene>
    <name evidence="3" type="ORF">E6H02_10090</name>
</gene>
<feature type="transmembrane region" description="Helical" evidence="2">
    <location>
        <begin position="12"/>
        <end position="31"/>
    </location>
</feature>
<evidence type="ECO:0000256" key="1">
    <source>
        <dbReference type="SAM" id="MobiDB-lite"/>
    </source>
</evidence>
<keyword evidence="2" id="KW-0812">Transmembrane</keyword>
<evidence type="ECO:0000256" key="2">
    <source>
        <dbReference type="SAM" id="Phobius"/>
    </source>
</evidence>
<proteinExistence type="predicted"/>
<accession>A0A537LK37</accession>
<keyword evidence="2" id="KW-1133">Transmembrane helix</keyword>
<evidence type="ECO:0000313" key="4">
    <source>
        <dbReference type="Proteomes" id="UP000320393"/>
    </source>
</evidence>
<feature type="region of interest" description="Disordered" evidence="1">
    <location>
        <begin position="76"/>
        <end position="102"/>
    </location>
</feature>
<dbReference type="Proteomes" id="UP000320393">
    <property type="component" value="Unassembled WGS sequence"/>
</dbReference>
<keyword evidence="2" id="KW-0472">Membrane</keyword>
<dbReference type="EMBL" id="VBAM01000405">
    <property type="protein sequence ID" value="TMJ08356.1"/>
    <property type="molecule type" value="Genomic_DNA"/>
</dbReference>
<sequence>MLMPMATLVRWLALWATAVLIGGFVLDLLVLPRDAGELAGAHRRLRRWISIAVVLLMIAWAGELMIRATVMSGSVTSARSAEPPGRAPRVSSWRRPSGSRPP</sequence>
<name>A0A537LK37_9BACT</name>
<organism evidence="3 4">
    <name type="scientific">Candidatus Segetimicrobium genomatis</name>
    <dbReference type="NCBI Taxonomy" id="2569760"/>
    <lineage>
        <taxon>Bacteria</taxon>
        <taxon>Bacillati</taxon>
        <taxon>Candidatus Sysuimicrobiota</taxon>
        <taxon>Candidatus Sysuimicrobiia</taxon>
        <taxon>Candidatus Sysuimicrobiales</taxon>
        <taxon>Candidatus Segetimicrobiaceae</taxon>
        <taxon>Candidatus Segetimicrobium</taxon>
    </lineage>
</organism>
<feature type="transmembrane region" description="Helical" evidence="2">
    <location>
        <begin position="51"/>
        <end position="70"/>
    </location>
</feature>
<protein>
    <submittedName>
        <fullName evidence="3">Uncharacterized protein</fullName>
    </submittedName>
</protein>
<comment type="caution">
    <text evidence="3">The sequence shown here is derived from an EMBL/GenBank/DDBJ whole genome shotgun (WGS) entry which is preliminary data.</text>
</comment>
<feature type="compositionally biased region" description="Low complexity" evidence="1">
    <location>
        <begin position="88"/>
        <end position="102"/>
    </location>
</feature>
<reference evidence="3 4" key="1">
    <citation type="journal article" date="2019" name="Nat. Microbiol.">
        <title>Mediterranean grassland soil C-N compound turnover is dependent on rainfall and depth, and is mediated by genomically divergent microorganisms.</title>
        <authorList>
            <person name="Diamond S."/>
            <person name="Andeer P.F."/>
            <person name="Li Z."/>
            <person name="Crits-Christoph A."/>
            <person name="Burstein D."/>
            <person name="Anantharaman K."/>
            <person name="Lane K.R."/>
            <person name="Thomas B.C."/>
            <person name="Pan C."/>
            <person name="Northen T.R."/>
            <person name="Banfield J.F."/>
        </authorList>
    </citation>
    <scope>NUCLEOTIDE SEQUENCE [LARGE SCALE GENOMIC DNA]</scope>
    <source>
        <strain evidence="3">NP_5</strain>
    </source>
</reference>
<dbReference type="AlphaFoldDB" id="A0A537LK37"/>
<evidence type="ECO:0000313" key="3">
    <source>
        <dbReference type="EMBL" id="TMJ08356.1"/>
    </source>
</evidence>